<keyword evidence="3" id="KW-1185">Reference proteome</keyword>
<evidence type="ECO:0000256" key="1">
    <source>
        <dbReference type="SAM" id="MobiDB-lite"/>
    </source>
</evidence>
<feature type="compositionally biased region" description="Polar residues" evidence="1">
    <location>
        <begin position="65"/>
        <end position="75"/>
    </location>
</feature>
<comment type="caution">
    <text evidence="2">The sequence shown here is derived from an EMBL/GenBank/DDBJ whole genome shotgun (WGS) entry which is preliminary data.</text>
</comment>
<name>A0ABV4MRD8_9VIBR</name>
<dbReference type="EMBL" id="JBFSSG010000001">
    <property type="protein sequence ID" value="MEZ8719695.1"/>
    <property type="molecule type" value="Genomic_DNA"/>
</dbReference>
<protein>
    <submittedName>
        <fullName evidence="2">Uncharacterized protein</fullName>
    </submittedName>
</protein>
<accession>A0ABV4MRD8</accession>
<evidence type="ECO:0000313" key="3">
    <source>
        <dbReference type="Proteomes" id="UP001570071"/>
    </source>
</evidence>
<dbReference type="Proteomes" id="UP001570071">
    <property type="component" value="Unassembled WGS sequence"/>
</dbReference>
<reference evidence="2 3" key="1">
    <citation type="journal article" date="2024" name="ISME J.">
        <title>Tailless and filamentous prophages are predominant in marine Vibrio.</title>
        <authorList>
            <person name="Steensen K."/>
            <person name="Seneca J."/>
            <person name="Bartlau N."/>
            <person name="Yu X.A."/>
            <person name="Hussain F.A."/>
            <person name="Polz M.F."/>
        </authorList>
    </citation>
    <scope>NUCLEOTIDE SEQUENCE [LARGE SCALE GENOMIC DNA]</scope>
    <source>
        <strain evidence="2 3">10N.239.312.F12</strain>
    </source>
</reference>
<organism evidence="2 3">
    <name type="scientific">Vibrio pomeroyi</name>
    <dbReference type="NCBI Taxonomy" id="198832"/>
    <lineage>
        <taxon>Bacteria</taxon>
        <taxon>Pseudomonadati</taxon>
        <taxon>Pseudomonadota</taxon>
        <taxon>Gammaproteobacteria</taxon>
        <taxon>Vibrionales</taxon>
        <taxon>Vibrionaceae</taxon>
        <taxon>Vibrio</taxon>
    </lineage>
</organism>
<feature type="region of interest" description="Disordered" evidence="1">
    <location>
        <begin position="53"/>
        <end position="75"/>
    </location>
</feature>
<evidence type="ECO:0000313" key="2">
    <source>
        <dbReference type="EMBL" id="MEZ8719695.1"/>
    </source>
</evidence>
<gene>
    <name evidence="2" type="ORF">AB6D66_01360</name>
</gene>
<dbReference type="RefSeq" id="WP_372121872.1">
    <property type="nucleotide sequence ID" value="NZ_JBFSSG010000001.1"/>
</dbReference>
<sequence>MVTTNTTDMQATFQRLSQAALTSETGGDGGTFSVLRDDLSSLLLAYRLELGNQNKELPEPEAEPTSPSQDDSDNQQWKTEFGASYFNDVSPELVQSLSLLTDQSWHNDELPSFVLCEQEINNTRYSLRAWVGFDEEDDNKEVFVFSLGLNVNDEYDWTHTSAIESIFDTIDPMCRLDSDETQTNNLNIIELINRTQKEFPAEVIAYIKSKS</sequence>
<proteinExistence type="predicted"/>